<gene>
    <name evidence="3" type="ORF">LTRI10_LOCUS21482</name>
</gene>
<keyword evidence="4" id="KW-1185">Reference proteome</keyword>
<feature type="compositionally biased region" description="Basic residues" evidence="1">
    <location>
        <begin position="66"/>
        <end position="75"/>
    </location>
</feature>
<evidence type="ECO:0000313" key="3">
    <source>
        <dbReference type="EMBL" id="CAL1380002.1"/>
    </source>
</evidence>
<dbReference type="EMBL" id="OZ034817">
    <property type="protein sequence ID" value="CAL1380002.1"/>
    <property type="molecule type" value="Genomic_DNA"/>
</dbReference>
<protein>
    <submittedName>
        <fullName evidence="3">Uncharacterized protein</fullName>
    </submittedName>
</protein>
<dbReference type="Proteomes" id="UP001497516">
    <property type="component" value="Chromosome 4"/>
</dbReference>
<sequence length="75" mass="8241">MTPQQVPVRQRCRFIGLAVVVGAVVVLFLGAAVELEKHEKVNLAALELGVGGHYDDLGDNDADARRRWRSRSKVS</sequence>
<feature type="transmembrane region" description="Helical" evidence="2">
    <location>
        <begin position="12"/>
        <end position="33"/>
    </location>
</feature>
<evidence type="ECO:0000256" key="1">
    <source>
        <dbReference type="SAM" id="MobiDB-lite"/>
    </source>
</evidence>
<evidence type="ECO:0000313" key="4">
    <source>
        <dbReference type="Proteomes" id="UP001497516"/>
    </source>
</evidence>
<keyword evidence="2" id="KW-0812">Transmembrane</keyword>
<dbReference type="AlphaFoldDB" id="A0AAV2E2R7"/>
<keyword evidence="2" id="KW-1133">Transmembrane helix</keyword>
<evidence type="ECO:0000256" key="2">
    <source>
        <dbReference type="SAM" id="Phobius"/>
    </source>
</evidence>
<accession>A0AAV2E2R7</accession>
<feature type="region of interest" description="Disordered" evidence="1">
    <location>
        <begin position="51"/>
        <end position="75"/>
    </location>
</feature>
<proteinExistence type="predicted"/>
<keyword evidence="2" id="KW-0472">Membrane</keyword>
<reference evidence="3 4" key="1">
    <citation type="submission" date="2024-04" db="EMBL/GenBank/DDBJ databases">
        <authorList>
            <person name="Fracassetti M."/>
        </authorList>
    </citation>
    <scope>NUCLEOTIDE SEQUENCE [LARGE SCALE GENOMIC DNA]</scope>
</reference>
<organism evidence="3 4">
    <name type="scientific">Linum trigynum</name>
    <dbReference type="NCBI Taxonomy" id="586398"/>
    <lineage>
        <taxon>Eukaryota</taxon>
        <taxon>Viridiplantae</taxon>
        <taxon>Streptophyta</taxon>
        <taxon>Embryophyta</taxon>
        <taxon>Tracheophyta</taxon>
        <taxon>Spermatophyta</taxon>
        <taxon>Magnoliopsida</taxon>
        <taxon>eudicotyledons</taxon>
        <taxon>Gunneridae</taxon>
        <taxon>Pentapetalae</taxon>
        <taxon>rosids</taxon>
        <taxon>fabids</taxon>
        <taxon>Malpighiales</taxon>
        <taxon>Linaceae</taxon>
        <taxon>Linum</taxon>
    </lineage>
</organism>
<name>A0AAV2E2R7_9ROSI</name>